<feature type="compositionally biased region" description="Polar residues" evidence="1">
    <location>
        <begin position="11"/>
        <end position="21"/>
    </location>
</feature>
<sequence>MDHGKLRPRHSSGTSPASATRPSRRLQRAGSGWLQPPWPLVKASRAGVPGSILRLELGGRDYFVGLGALSLVFYSRLHQLCSVERSVGCFEHCLHRCRAGASDGGALLVYTVGPRGEPRGLAVCPACIALRDSILGGLWSFREASERAWRLHLEARASCSSSSQALERQPSTASTSPQTTPQHMLPLRQTSILASSSSTPTSLRNASSHLSARSFPSPSLGLSPPPGSRVPWGPQTGVAENVPLSSGGRSPGLLGL</sequence>
<feature type="compositionally biased region" description="Basic residues" evidence="1">
    <location>
        <begin position="1"/>
        <end position="10"/>
    </location>
</feature>
<dbReference type="AlphaFoldDB" id="A0A0P0N2Z2"/>
<dbReference type="EMBL" id="CP013011">
    <property type="protein sequence ID" value="ALL01300.1"/>
    <property type="molecule type" value="Genomic_DNA"/>
</dbReference>
<dbReference type="RefSeq" id="WP_143522059.1">
    <property type="nucleotide sequence ID" value="NZ_CP013011.1"/>
</dbReference>
<feature type="compositionally biased region" description="Low complexity" evidence="1">
    <location>
        <begin position="190"/>
        <end position="222"/>
    </location>
</feature>
<gene>
    <name evidence="2" type="ORF">Pyrde_1252</name>
</gene>
<dbReference type="Proteomes" id="UP000058613">
    <property type="component" value="Chromosome"/>
</dbReference>
<evidence type="ECO:0000313" key="2">
    <source>
        <dbReference type="EMBL" id="ALL01300.1"/>
    </source>
</evidence>
<name>A0A0P0N2Z2_9CREN</name>
<protein>
    <submittedName>
        <fullName evidence="2">Uncharacterized protein</fullName>
    </submittedName>
</protein>
<feature type="region of interest" description="Disordered" evidence="1">
    <location>
        <begin position="1"/>
        <end position="31"/>
    </location>
</feature>
<feature type="compositionally biased region" description="Low complexity" evidence="1">
    <location>
        <begin position="169"/>
        <end position="182"/>
    </location>
</feature>
<organism evidence="2 3">
    <name type="scientific">Pyrodictium delaneyi</name>
    <dbReference type="NCBI Taxonomy" id="1273541"/>
    <lineage>
        <taxon>Archaea</taxon>
        <taxon>Thermoproteota</taxon>
        <taxon>Thermoprotei</taxon>
        <taxon>Desulfurococcales</taxon>
        <taxon>Pyrodictiaceae</taxon>
        <taxon>Pyrodictium</taxon>
    </lineage>
</organism>
<dbReference type="GeneID" id="26099595"/>
<accession>A0A0P0N2Z2</accession>
<evidence type="ECO:0000256" key="1">
    <source>
        <dbReference type="SAM" id="MobiDB-lite"/>
    </source>
</evidence>
<proteinExistence type="predicted"/>
<dbReference type="KEGG" id="pdl:Pyrde_1252"/>
<reference evidence="2 3" key="1">
    <citation type="submission" date="2015-10" db="EMBL/GenBank/DDBJ databases">
        <title>Complete genome sequence of hyperthermophilic archaeon Pyrodictium delaneyi Su06.</title>
        <authorList>
            <person name="Jung J.-H."/>
            <person name="Lin J."/>
            <person name="Holden J.F."/>
            <person name="Park C.-S."/>
        </authorList>
    </citation>
    <scope>NUCLEOTIDE SEQUENCE [LARGE SCALE GENOMIC DNA]</scope>
    <source>
        <strain evidence="2 3">Su06</strain>
    </source>
</reference>
<evidence type="ECO:0000313" key="3">
    <source>
        <dbReference type="Proteomes" id="UP000058613"/>
    </source>
</evidence>
<feature type="compositionally biased region" description="Low complexity" evidence="1">
    <location>
        <begin position="243"/>
        <end position="256"/>
    </location>
</feature>
<feature type="region of interest" description="Disordered" evidence="1">
    <location>
        <begin position="162"/>
        <end position="256"/>
    </location>
</feature>
<dbReference type="STRING" id="1273541.Pyrde_1252"/>